<evidence type="ECO:0000313" key="3">
    <source>
        <dbReference type="Proteomes" id="UP000624701"/>
    </source>
</evidence>
<evidence type="ECO:0000256" key="1">
    <source>
        <dbReference type="SAM" id="Coils"/>
    </source>
</evidence>
<dbReference type="RefSeq" id="WP_188374383.1">
    <property type="nucleotide sequence ID" value="NZ_BMDQ01000002.1"/>
</dbReference>
<dbReference type="InterPro" id="IPR019861">
    <property type="entry name" value="PorP/SprF_Bacteroidetes"/>
</dbReference>
<dbReference type="EMBL" id="BMDQ01000002">
    <property type="protein sequence ID" value="GGI57472.1"/>
    <property type="molecule type" value="Genomic_DNA"/>
</dbReference>
<keyword evidence="3" id="KW-1185">Reference proteome</keyword>
<feature type="coiled-coil region" evidence="1">
    <location>
        <begin position="351"/>
        <end position="549"/>
    </location>
</feature>
<dbReference type="Proteomes" id="UP000624701">
    <property type="component" value="Unassembled WGS sequence"/>
</dbReference>
<accession>A0ABQ2C062</accession>
<reference evidence="3" key="1">
    <citation type="journal article" date="2019" name="Int. J. Syst. Evol. Microbiol.">
        <title>The Global Catalogue of Microorganisms (GCM) 10K type strain sequencing project: providing services to taxonomists for standard genome sequencing and annotation.</title>
        <authorList>
            <consortium name="The Broad Institute Genomics Platform"/>
            <consortium name="The Broad Institute Genome Sequencing Center for Infectious Disease"/>
            <person name="Wu L."/>
            <person name="Ma J."/>
        </authorList>
    </citation>
    <scope>NUCLEOTIDE SEQUENCE [LARGE SCALE GENOMIC DNA]</scope>
    <source>
        <strain evidence="3">CCM 8681</strain>
    </source>
</reference>
<feature type="coiled-coil region" evidence="1">
    <location>
        <begin position="578"/>
        <end position="648"/>
    </location>
</feature>
<proteinExistence type="predicted"/>
<comment type="caution">
    <text evidence="2">The sequence shown here is derived from an EMBL/GenBank/DDBJ whole genome shotgun (WGS) entry which is preliminary data.</text>
</comment>
<organism evidence="2 3">
    <name type="scientific">Winogradskyella haliclonae</name>
    <dbReference type="NCBI Taxonomy" id="2048558"/>
    <lineage>
        <taxon>Bacteria</taxon>
        <taxon>Pseudomonadati</taxon>
        <taxon>Bacteroidota</taxon>
        <taxon>Flavobacteriia</taxon>
        <taxon>Flavobacteriales</taxon>
        <taxon>Flavobacteriaceae</taxon>
        <taxon>Winogradskyella</taxon>
    </lineage>
</organism>
<dbReference type="NCBIfam" id="TIGR03519">
    <property type="entry name" value="T9SS_PorP_fam"/>
    <property type="match status" value="1"/>
</dbReference>
<evidence type="ECO:0008006" key="4">
    <source>
        <dbReference type="Google" id="ProtNLM"/>
    </source>
</evidence>
<dbReference type="Pfam" id="PF11751">
    <property type="entry name" value="PorP_SprF"/>
    <property type="match status" value="1"/>
</dbReference>
<name>A0ABQ2C062_9FLAO</name>
<protein>
    <recommendedName>
        <fullName evidence="4">Type IX secretion system membrane protein PorP/SprF</fullName>
    </recommendedName>
</protein>
<sequence>MKAHLLVFIACMFFLEYITAQGGDGVVAFELPIRNSLTFNRNIINPTFSFVREQNKFVSAYNKREWVQFNDAPLSYLVSYSGRFTDDIGAGITLFQQNYGVLTTYGGVINFAYNARLERDTNLTFGLNLAAYSSGLNSGNVVTNFPDPSLDNIESNFLVSVNPGINFGTTFLDFGVSVKNLFLYNVQSSELLQDVPNQGIQGHVMYTGYMSSRGFFDDSKFTGLIRSEFREDETIIAANAMLSIPKGFWIQGGYNTMYGASGGIGLNITEEIAIEYNYEMALGDFSDFGPSHEITLAYRFKNERFFDYSSQDEVTALIAPKKYKRPSYPRYTSTKRKAKEPVVAKTNEGQAEIEALEAKRLADEKAKLEAEQLAQAELKAKEDAERRAQQQAELEAKRLAEEKAKRDAELLAKKQAEIKARQLAEQKAKKEAERKAKLEADRLAKEQAEIEAKRLAEEQAKIDAEKLAKEQEALEAQKIAEEKSKAEKELELITNPDDELGKSMQNLVKQTEQEKKQQQDLLNQYNKAVDGKNENLKNLKEENDLSEQGIAVKPKPFKSITKENEALKAIKTGLDDVIDSRNLKINELEKLYDDLREADTIVNEVVMLYYKKEIKRLKTEQIETDELKSNLENRLRDIQLAIEFEKRRRIKRAEFDNEEERYKQDRATLTNLKATTSISDVPLIEADFDFGIPQPSNIQILKNINYVDSGFYAVLAVHSDVDKRNEFITKSLKSGLSNIEFFYDVNTSKYYIYSKKFGSIQEANNNLKLKGTKPYNSNMSIIKIEN</sequence>
<keyword evidence="1" id="KW-0175">Coiled coil</keyword>
<gene>
    <name evidence="2" type="ORF">GCM10011444_17810</name>
</gene>
<evidence type="ECO:0000313" key="2">
    <source>
        <dbReference type="EMBL" id="GGI57472.1"/>
    </source>
</evidence>